<dbReference type="InterPro" id="IPR022764">
    <property type="entry name" value="Peptidase_S54_rhomboid_dom"/>
</dbReference>
<dbReference type="STRING" id="947166.A0A1D1V4G9"/>
<dbReference type="PANTHER" id="PTHR45840:SF2">
    <property type="entry name" value="PROTEIN RHOMBOID-RELATED"/>
    <property type="match status" value="1"/>
</dbReference>
<keyword evidence="10 13" id="KW-0472">Membrane</keyword>
<evidence type="ECO:0000259" key="14">
    <source>
        <dbReference type="Pfam" id="PF01694"/>
    </source>
</evidence>
<reference evidence="15 16" key="1">
    <citation type="journal article" date="2016" name="Nat. Commun.">
        <title>Extremotolerant tardigrade genome and improved radiotolerance of human cultured cells by tardigrade-unique protein.</title>
        <authorList>
            <person name="Hashimoto T."/>
            <person name="Horikawa D.D."/>
            <person name="Saito Y."/>
            <person name="Kuwahara H."/>
            <person name="Kozuka-Hata H."/>
            <person name="Shin-I T."/>
            <person name="Minakuchi Y."/>
            <person name="Ohishi K."/>
            <person name="Motoyama A."/>
            <person name="Aizu T."/>
            <person name="Enomoto A."/>
            <person name="Kondo K."/>
            <person name="Tanaka S."/>
            <person name="Hara Y."/>
            <person name="Koshikawa S."/>
            <person name="Sagara H."/>
            <person name="Miura T."/>
            <person name="Yokobori S."/>
            <person name="Miyagawa K."/>
            <person name="Suzuki Y."/>
            <person name="Kubo T."/>
            <person name="Oyama M."/>
            <person name="Kohara Y."/>
            <person name="Fujiyama A."/>
            <person name="Arakawa K."/>
            <person name="Katayama T."/>
            <person name="Toyoda A."/>
            <person name="Kunieda T."/>
        </authorList>
    </citation>
    <scope>NUCLEOTIDE SEQUENCE [LARGE SCALE GENOMIC DNA]</scope>
    <source>
        <strain evidence="15 16">YOKOZUNA-1</strain>
    </source>
</reference>
<dbReference type="Gene3D" id="1.20.1540.10">
    <property type="entry name" value="Rhomboid-like"/>
    <property type="match status" value="1"/>
</dbReference>
<dbReference type="GO" id="GO:0016020">
    <property type="term" value="C:membrane"/>
    <property type="evidence" value="ECO:0007669"/>
    <property type="project" value="UniProtKB-SubCell"/>
</dbReference>
<evidence type="ECO:0000256" key="5">
    <source>
        <dbReference type="ARBA" id="ARBA00022670"/>
    </source>
</evidence>
<dbReference type="EMBL" id="BDGG01000003">
    <property type="protein sequence ID" value="GAU96656.1"/>
    <property type="molecule type" value="Genomic_DNA"/>
</dbReference>
<protein>
    <recommendedName>
        <fullName evidence="4">rhomboid protease</fullName>
        <ecNumber evidence="4">3.4.21.105</ecNumber>
    </recommendedName>
</protein>
<keyword evidence="7" id="KW-0378">Hydrolase</keyword>
<dbReference type="InterPro" id="IPR017213">
    <property type="entry name" value="Peptidase_S54_rhomboid_met"/>
</dbReference>
<feature type="transmembrane region" description="Helical" evidence="13">
    <location>
        <begin position="82"/>
        <end position="100"/>
    </location>
</feature>
<evidence type="ECO:0000313" key="15">
    <source>
        <dbReference type="EMBL" id="GAU96656.1"/>
    </source>
</evidence>
<comment type="similarity">
    <text evidence="3 11">Belongs to the peptidase S54 family.</text>
</comment>
<evidence type="ECO:0000256" key="6">
    <source>
        <dbReference type="ARBA" id="ARBA00022692"/>
    </source>
</evidence>
<name>A0A1D1V4G9_RAMVA</name>
<feature type="domain" description="Peptidase S54 rhomboid" evidence="14">
    <location>
        <begin position="126"/>
        <end position="271"/>
    </location>
</feature>
<dbReference type="PANTHER" id="PTHR45840">
    <property type="entry name" value="RHOMBOID-RELATED PROTEIN"/>
    <property type="match status" value="1"/>
</dbReference>
<feature type="transmembrane region" description="Helical" evidence="13">
    <location>
        <begin position="167"/>
        <end position="184"/>
    </location>
</feature>
<keyword evidence="9 13" id="KW-1133">Transmembrane helix</keyword>
<dbReference type="GO" id="GO:0006508">
    <property type="term" value="P:proteolysis"/>
    <property type="evidence" value="ECO:0007669"/>
    <property type="project" value="UniProtKB-KW"/>
</dbReference>
<evidence type="ECO:0000256" key="1">
    <source>
        <dbReference type="ARBA" id="ARBA00000156"/>
    </source>
</evidence>
<evidence type="ECO:0000256" key="13">
    <source>
        <dbReference type="SAM" id="Phobius"/>
    </source>
</evidence>
<organism evidence="15 16">
    <name type="scientific">Ramazzottius varieornatus</name>
    <name type="common">Water bear</name>
    <name type="synonym">Tardigrade</name>
    <dbReference type="NCBI Taxonomy" id="947166"/>
    <lineage>
        <taxon>Eukaryota</taxon>
        <taxon>Metazoa</taxon>
        <taxon>Ecdysozoa</taxon>
        <taxon>Tardigrada</taxon>
        <taxon>Eutardigrada</taxon>
        <taxon>Parachela</taxon>
        <taxon>Hypsibioidea</taxon>
        <taxon>Ramazzottiidae</taxon>
        <taxon>Ramazzottius</taxon>
    </lineage>
</organism>
<sequence length="313" mass="34608">MDNGLYSYLLWRKQSSSTDGDRSSEDNQSSLSEFGFIKPTSVPASHQTMVPKIFKKAVKEVLIEDGLGGYHADNYRCWPPPIFIIFITLAELTVFVYHWITVGELSTIGPVPVDSVLIYRPDQRIQVWRFLSYVLIHAGWFHLAFNLLVQVFVGLPLEMVHGSFRTAVIYFSGVIAGSLGTSVFDQDVYLVGASGGVYALLSAHLANVLLNRTQMELGMLRIVGVLLIASCDVGVAIWDRYAAEPTPLPVSYTAHLMGALAGLCVGLVALKNFDQRFSSTVTWWIALSIYFASVLAAVLWNCFIVEPGVLQYS</sequence>
<feature type="active site" description="Nucleophile" evidence="12">
    <location>
        <position position="194"/>
    </location>
</feature>
<evidence type="ECO:0000256" key="3">
    <source>
        <dbReference type="ARBA" id="ARBA00009045"/>
    </source>
</evidence>
<dbReference type="SUPFAM" id="SSF144091">
    <property type="entry name" value="Rhomboid-like"/>
    <property type="match status" value="1"/>
</dbReference>
<feature type="transmembrane region" description="Helical" evidence="13">
    <location>
        <begin position="190"/>
        <end position="210"/>
    </location>
</feature>
<accession>A0A1D1V4G9</accession>
<feature type="transmembrane region" description="Helical" evidence="13">
    <location>
        <begin position="281"/>
        <end position="300"/>
    </location>
</feature>
<dbReference type="Proteomes" id="UP000186922">
    <property type="component" value="Unassembled WGS sequence"/>
</dbReference>
<evidence type="ECO:0000256" key="11">
    <source>
        <dbReference type="PIRNR" id="PIRNR037470"/>
    </source>
</evidence>
<dbReference type="PIRSF" id="PIRSF037470">
    <property type="entry name" value="Rhomboid"/>
    <property type="match status" value="1"/>
</dbReference>
<dbReference type="InterPro" id="IPR051739">
    <property type="entry name" value="Rhomboid_IM_Serine_Proteases"/>
</dbReference>
<comment type="subcellular location">
    <subcellularLocation>
        <location evidence="2">Membrane</location>
        <topology evidence="2">Multi-pass membrane protein</topology>
    </subcellularLocation>
</comment>
<evidence type="ECO:0000256" key="9">
    <source>
        <dbReference type="ARBA" id="ARBA00022989"/>
    </source>
</evidence>
<feature type="transmembrane region" description="Helical" evidence="13">
    <location>
        <begin position="250"/>
        <end position="269"/>
    </location>
</feature>
<comment type="caution">
    <text evidence="15">The sequence shown here is derived from an EMBL/GenBank/DDBJ whole genome shotgun (WGS) entry which is preliminary data.</text>
</comment>
<feature type="transmembrane region" description="Helical" evidence="13">
    <location>
        <begin position="130"/>
        <end position="155"/>
    </location>
</feature>
<dbReference type="OrthoDB" id="418595at2759"/>
<evidence type="ECO:0000256" key="2">
    <source>
        <dbReference type="ARBA" id="ARBA00004141"/>
    </source>
</evidence>
<dbReference type="FunFam" id="1.20.1540.10:FF:000007">
    <property type="entry name" value="Rhomboid like 2"/>
    <property type="match status" value="1"/>
</dbReference>
<evidence type="ECO:0000256" key="12">
    <source>
        <dbReference type="PIRSR" id="PIRSR037470-50"/>
    </source>
</evidence>
<evidence type="ECO:0000256" key="4">
    <source>
        <dbReference type="ARBA" id="ARBA00013039"/>
    </source>
</evidence>
<dbReference type="Pfam" id="PF01694">
    <property type="entry name" value="Rhomboid"/>
    <property type="match status" value="1"/>
</dbReference>
<feature type="active site" evidence="12">
    <location>
        <position position="255"/>
    </location>
</feature>
<keyword evidence="8" id="KW-0720">Serine protease</keyword>
<keyword evidence="6 13" id="KW-0812">Transmembrane</keyword>
<evidence type="ECO:0000256" key="7">
    <source>
        <dbReference type="ARBA" id="ARBA00022801"/>
    </source>
</evidence>
<dbReference type="AlphaFoldDB" id="A0A1D1V4G9"/>
<keyword evidence="5" id="KW-0645">Protease</keyword>
<dbReference type="GO" id="GO:0004252">
    <property type="term" value="F:serine-type endopeptidase activity"/>
    <property type="evidence" value="ECO:0007669"/>
    <property type="project" value="UniProtKB-UniRule"/>
</dbReference>
<evidence type="ECO:0000256" key="8">
    <source>
        <dbReference type="ARBA" id="ARBA00022825"/>
    </source>
</evidence>
<gene>
    <name evidence="15" type="primary">RvY_08074-1</name>
    <name evidence="15" type="synonym">RvY_08074.1</name>
    <name evidence="15" type="ORF">RvY_08074</name>
</gene>
<evidence type="ECO:0000256" key="10">
    <source>
        <dbReference type="ARBA" id="ARBA00023136"/>
    </source>
</evidence>
<evidence type="ECO:0000313" key="16">
    <source>
        <dbReference type="Proteomes" id="UP000186922"/>
    </source>
</evidence>
<comment type="catalytic activity">
    <reaction evidence="1">
        <text>Cleaves type-1 transmembrane domains using a catalytic dyad composed of serine and histidine that are contributed by different transmembrane domains.</text>
        <dbReference type="EC" id="3.4.21.105"/>
    </reaction>
</comment>
<keyword evidence="16" id="KW-1185">Reference proteome</keyword>
<dbReference type="EC" id="3.4.21.105" evidence="4"/>
<proteinExistence type="inferred from homology"/>
<dbReference type="InterPro" id="IPR035952">
    <property type="entry name" value="Rhomboid-like_sf"/>
</dbReference>
<feature type="transmembrane region" description="Helical" evidence="13">
    <location>
        <begin position="217"/>
        <end position="238"/>
    </location>
</feature>